<evidence type="ECO:0000313" key="2">
    <source>
        <dbReference type="EMBL" id="BDZ51221.1"/>
    </source>
</evidence>
<keyword evidence="1" id="KW-0812">Transmembrane</keyword>
<accession>A0ABM8GRV8</accession>
<evidence type="ECO:0000256" key="1">
    <source>
        <dbReference type="SAM" id="Phobius"/>
    </source>
</evidence>
<gene>
    <name evidence="2" type="ORF">GCM10025867_34620</name>
</gene>
<dbReference type="EMBL" id="AP027732">
    <property type="protein sequence ID" value="BDZ51221.1"/>
    <property type="molecule type" value="Genomic_DNA"/>
</dbReference>
<keyword evidence="3" id="KW-1185">Reference proteome</keyword>
<proteinExistence type="predicted"/>
<keyword evidence="1" id="KW-1133">Transmembrane helix</keyword>
<dbReference type="RefSeq" id="WP_286344028.1">
    <property type="nucleotide sequence ID" value="NZ_AP027732.1"/>
</dbReference>
<protein>
    <submittedName>
        <fullName evidence="2">Uncharacterized protein</fullName>
    </submittedName>
</protein>
<feature type="transmembrane region" description="Helical" evidence="1">
    <location>
        <begin position="76"/>
        <end position="96"/>
    </location>
</feature>
<evidence type="ECO:0000313" key="3">
    <source>
        <dbReference type="Proteomes" id="UP001321486"/>
    </source>
</evidence>
<dbReference type="Proteomes" id="UP001321486">
    <property type="component" value="Chromosome"/>
</dbReference>
<name>A0ABM8GRV8_9MICO</name>
<sequence length="378" mass="39732">MDTASSPADTSVWAAGDASFRRATLPAREPLPVLGDHAAAEVPTFVGPSRGRRRRGSQRGRIARFWARIGVGRRILLSYAGLAGLIVVVTAVGAALQPTYGSLTPWQGIRVDDLRSSPAESSWAVDLASTLAPGSPPECLRFTAVDVGQDLAAVRADSAWTYGFSEDSLCSVVPEGFRSRVALLDTATGAVRWVHDFSTDIETTSGVSVSWMSTVDHASRLLVRAGTSSQSIVESLSLGTGQVLESTGSQHWSQDDRFTAEGNVVATGVLSADNLTYVYELRDADDLGTIVWRGTGNETATMIALHDRLLLGDRGTLQIPLATGAASPWGGPVDTSLGYAVHGDTVFAPHTSGVGVTATPATGFSAVDRTGHVLWTSP</sequence>
<organism evidence="2 3">
    <name type="scientific">Frondihabitans sucicola</name>
    <dbReference type="NCBI Taxonomy" id="1268041"/>
    <lineage>
        <taxon>Bacteria</taxon>
        <taxon>Bacillati</taxon>
        <taxon>Actinomycetota</taxon>
        <taxon>Actinomycetes</taxon>
        <taxon>Micrococcales</taxon>
        <taxon>Microbacteriaceae</taxon>
        <taxon>Frondihabitans</taxon>
    </lineage>
</organism>
<reference evidence="3" key="1">
    <citation type="journal article" date="2019" name="Int. J. Syst. Evol. Microbiol.">
        <title>The Global Catalogue of Microorganisms (GCM) 10K type strain sequencing project: providing services to taxonomists for standard genome sequencing and annotation.</title>
        <authorList>
            <consortium name="The Broad Institute Genomics Platform"/>
            <consortium name="The Broad Institute Genome Sequencing Center for Infectious Disease"/>
            <person name="Wu L."/>
            <person name="Ma J."/>
        </authorList>
    </citation>
    <scope>NUCLEOTIDE SEQUENCE [LARGE SCALE GENOMIC DNA]</scope>
    <source>
        <strain evidence="3">NBRC 108728</strain>
    </source>
</reference>
<keyword evidence="1" id="KW-0472">Membrane</keyword>